<evidence type="ECO:0000313" key="4">
    <source>
        <dbReference type="EMBL" id="KAL2856542.1"/>
    </source>
</evidence>
<comment type="caution">
    <text evidence="4">The sequence shown here is derived from an EMBL/GenBank/DDBJ whole genome shotgun (WGS) entry which is preliminary data.</text>
</comment>
<sequence>MAASMIKGPLCTRQSLYNDLRDLGIKQGDTILLHSSISSLGWVCGGAETVVHALVDVLGDAGTLVVPSHSVDNSDPGLWQNPPVPEEWHQLIRNSMPAYDPRTTGARTMGMIAETVRTWPGAVRSAHPHTSFSAIGSKAGELVADHALDCRLGEKSPLARLEADNARVLLLGVGFECCTAFHLAEYRLSITYQENVSFAACIANGREWVTVQDTAVSEDGFDRLGSDYERDKTVILGTVGGASARLFSLASAVDYAQSWLPKHRPGM</sequence>
<evidence type="ECO:0000256" key="2">
    <source>
        <dbReference type="ARBA" id="ARBA00022679"/>
    </source>
</evidence>
<evidence type="ECO:0000256" key="3">
    <source>
        <dbReference type="ARBA" id="ARBA00023315"/>
    </source>
</evidence>
<dbReference type="SUPFAM" id="SSF110710">
    <property type="entry name" value="TTHA0583/YokD-like"/>
    <property type="match status" value="1"/>
</dbReference>
<keyword evidence="2" id="KW-0808">Transferase</keyword>
<evidence type="ECO:0000313" key="5">
    <source>
        <dbReference type="Proteomes" id="UP001610446"/>
    </source>
</evidence>
<name>A0ABR4KZ62_9EURO</name>
<keyword evidence="5" id="KW-1185">Reference proteome</keyword>
<evidence type="ECO:0000256" key="1">
    <source>
        <dbReference type="ARBA" id="ARBA00006383"/>
    </source>
</evidence>
<protein>
    <submittedName>
        <fullName evidence="4">SPBc2 prophage-derived aminoglycoside N-acetyltransferase-like protein YokD</fullName>
    </submittedName>
</protein>
<keyword evidence="3" id="KW-0012">Acyltransferase</keyword>
<dbReference type="PANTHER" id="PTHR11104">
    <property type="entry name" value="AMINOGLYCOSIDE N3-ACETYLTRANSFERASE"/>
    <property type="match status" value="1"/>
</dbReference>
<dbReference type="Pfam" id="PF02522">
    <property type="entry name" value="Antibiotic_NAT"/>
    <property type="match status" value="1"/>
</dbReference>
<comment type="similarity">
    <text evidence="1">Belongs to the antibiotic N-acetyltransferase family.</text>
</comment>
<dbReference type="PANTHER" id="PTHR11104:SF0">
    <property type="entry name" value="SPBETA PROPHAGE-DERIVED AMINOGLYCOSIDE N(3')-ACETYLTRANSFERASE-LIKE PROTEIN YOKD"/>
    <property type="match status" value="1"/>
</dbReference>
<dbReference type="Proteomes" id="UP001610446">
    <property type="component" value="Unassembled WGS sequence"/>
</dbReference>
<organism evidence="4 5">
    <name type="scientific">Aspergillus pseudoustus</name>
    <dbReference type="NCBI Taxonomy" id="1810923"/>
    <lineage>
        <taxon>Eukaryota</taxon>
        <taxon>Fungi</taxon>
        <taxon>Dikarya</taxon>
        <taxon>Ascomycota</taxon>
        <taxon>Pezizomycotina</taxon>
        <taxon>Eurotiomycetes</taxon>
        <taxon>Eurotiomycetidae</taxon>
        <taxon>Eurotiales</taxon>
        <taxon>Aspergillaceae</taxon>
        <taxon>Aspergillus</taxon>
        <taxon>Aspergillus subgen. Nidulantes</taxon>
    </lineage>
</organism>
<proteinExistence type="inferred from homology"/>
<gene>
    <name evidence="4" type="ORF">BJY01DRAFT_179836</name>
</gene>
<dbReference type="EMBL" id="JBFXLU010000007">
    <property type="protein sequence ID" value="KAL2856542.1"/>
    <property type="molecule type" value="Genomic_DNA"/>
</dbReference>
<dbReference type="InterPro" id="IPR003679">
    <property type="entry name" value="Amioglycoside_AcTrfase"/>
</dbReference>
<reference evidence="4 5" key="1">
    <citation type="submission" date="2024-07" db="EMBL/GenBank/DDBJ databases">
        <title>Section-level genome sequencing and comparative genomics of Aspergillus sections Usti and Cavernicolus.</title>
        <authorList>
            <consortium name="Lawrence Berkeley National Laboratory"/>
            <person name="Nybo J.L."/>
            <person name="Vesth T.C."/>
            <person name="Theobald S."/>
            <person name="Frisvad J.C."/>
            <person name="Larsen T.O."/>
            <person name="Kjaerboelling I."/>
            <person name="Rothschild-Mancinelli K."/>
            <person name="Lyhne E.K."/>
            <person name="Kogle M.E."/>
            <person name="Barry K."/>
            <person name="Clum A."/>
            <person name="Na H."/>
            <person name="Ledsgaard L."/>
            <person name="Lin J."/>
            <person name="Lipzen A."/>
            <person name="Kuo A."/>
            <person name="Riley R."/>
            <person name="Mondo S."/>
            <person name="Labutti K."/>
            <person name="Haridas S."/>
            <person name="Pangalinan J."/>
            <person name="Salamov A.A."/>
            <person name="Simmons B.A."/>
            <person name="Magnuson J.K."/>
            <person name="Chen J."/>
            <person name="Drula E."/>
            <person name="Henrissat B."/>
            <person name="Wiebenga A."/>
            <person name="Lubbers R.J."/>
            <person name="Gomes A.C."/>
            <person name="Makela M.R."/>
            <person name="Stajich J."/>
            <person name="Grigoriev I.V."/>
            <person name="Mortensen U.H."/>
            <person name="De Vries R.P."/>
            <person name="Baker S.E."/>
            <person name="Andersen M.R."/>
        </authorList>
    </citation>
    <scope>NUCLEOTIDE SEQUENCE [LARGE SCALE GENOMIC DNA]</scope>
    <source>
        <strain evidence="4 5">CBS 123904</strain>
    </source>
</reference>
<accession>A0ABR4KZ62</accession>
<dbReference type="InterPro" id="IPR028345">
    <property type="entry name" value="Antibiotic_NAT-like"/>
</dbReference>